<comment type="cofactor">
    <cofactor evidence="1">
        <name>thiamine diphosphate</name>
        <dbReference type="ChEBI" id="CHEBI:58937"/>
    </cofactor>
</comment>
<protein>
    <submittedName>
        <fullName evidence="5">Transketolase, C-terminal section</fullName>
    </submittedName>
</protein>
<dbReference type="CDD" id="cd07033">
    <property type="entry name" value="TPP_PYR_DXS_TK_like"/>
    <property type="match status" value="1"/>
</dbReference>
<dbReference type="GO" id="GO:0044272">
    <property type="term" value="P:sulfur compound biosynthetic process"/>
    <property type="evidence" value="ECO:0007669"/>
    <property type="project" value="UniProtKB-ARBA"/>
</dbReference>
<keyword evidence="3" id="KW-0786">Thiamine pyrophosphate</keyword>
<dbReference type="AlphaFoldDB" id="A0A444L778"/>
<dbReference type="EMBL" id="RXGA01000003">
    <property type="protein sequence ID" value="RWX73413.1"/>
    <property type="molecule type" value="Genomic_DNA"/>
</dbReference>
<evidence type="ECO:0000256" key="3">
    <source>
        <dbReference type="ARBA" id="ARBA00023052"/>
    </source>
</evidence>
<dbReference type="GO" id="GO:0006082">
    <property type="term" value="P:organic acid metabolic process"/>
    <property type="evidence" value="ECO:0007669"/>
    <property type="project" value="UniProtKB-ARBA"/>
</dbReference>
<evidence type="ECO:0000256" key="2">
    <source>
        <dbReference type="ARBA" id="ARBA00007131"/>
    </source>
</evidence>
<dbReference type="InterPro" id="IPR051157">
    <property type="entry name" value="PDH/Transketolase"/>
</dbReference>
<dbReference type="InterPro" id="IPR033248">
    <property type="entry name" value="Transketolase_C"/>
</dbReference>
<evidence type="ECO:0000313" key="5">
    <source>
        <dbReference type="EMBL" id="RWX73413.1"/>
    </source>
</evidence>
<dbReference type="PANTHER" id="PTHR43825">
    <property type="entry name" value="PYRUVATE DEHYDROGENASE E1 COMPONENT"/>
    <property type="match status" value="1"/>
</dbReference>
<dbReference type="InterPro" id="IPR029061">
    <property type="entry name" value="THDP-binding"/>
</dbReference>
<dbReference type="Gene3D" id="3.40.50.970">
    <property type="match status" value="1"/>
</dbReference>
<dbReference type="Proteomes" id="UP000288215">
    <property type="component" value="Unassembled WGS sequence"/>
</dbReference>
<proteinExistence type="inferred from homology"/>
<evidence type="ECO:0000313" key="6">
    <source>
        <dbReference type="Proteomes" id="UP000288215"/>
    </source>
</evidence>
<dbReference type="SUPFAM" id="SSF52518">
    <property type="entry name" value="Thiamin diphosphate-binding fold (THDP-binding)"/>
    <property type="match status" value="1"/>
</dbReference>
<comment type="similarity">
    <text evidence="2">Belongs to the transketolase family.</text>
</comment>
<comment type="caution">
    <text evidence="5">The sequence shown here is derived from an EMBL/GenBank/DDBJ whole genome shotgun (WGS) entry which is preliminary data.</text>
</comment>
<organism evidence="5 6">
    <name type="scientific">Methanosuratincola subterraneus</name>
    <dbReference type="NCBI Taxonomy" id="2593994"/>
    <lineage>
        <taxon>Archaea</taxon>
        <taxon>Thermoproteota</taxon>
        <taxon>Methanosuratincolia</taxon>
        <taxon>Candidatus Methanomethylicales</taxon>
        <taxon>Candidatus Methanomethylicaceae</taxon>
        <taxon>Candidatus Methanosuratincola (ex Vanwonterghem et al. 2016)</taxon>
    </lineage>
</organism>
<dbReference type="SUPFAM" id="SSF52922">
    <property type="entry name" value="TK C-terminal domain-like"/>
    <property type="match status" value="1"/>
</dbReference>
<dbReference type="SMART" id="SM00861">
    <property type="entry name" value="Transket_pyr"/>
    <property type="match status" value="1"/>
</dbReference>
<dbReference type="Pfam" id="PF02780">
    <property type="entry name" value="Transketolase_C"/>
    <property type="match status" value="1"/>
</dbReference>
<dbReference type="InterPro" id="IPR009014">
    <property type="entry name" value="Transketo_C/PFOR_II"/>
</dbReference>
<dbReference type="FunFam" id="3.40.50.970:FF:000129">
    <property type="entry name" value="Transketolase"/>
    <property type="match status" value="1"/>
</dbReference>
<dbReference type="Gene3D" id="3.40.50.920">
    <property type="match status" value="1"/>
</dbReference>
<dbReference type="PANTHER" id="PTHR43825:SF1">
    <property type="entry name" value="TRANSKETOLASE-LIKE PYRIMIDINE-BINDING DOMAIN-CONTAINING PROTEIN"/>
    <property type="match status" value="1"/>
</dbReference>
<dbReference type="InterPro" id="IPR005475">
    <property type="entry name" value="Transketolase-like_Pyr-bd"/>
</dbReference>
<sequence length="303" mass="32412">MRVAFGEGLIEIGGENEDLVVLTADVAKPTHVIGFGERFPHRFLNVGIAEQDMVDVAAGLALSEKVPVAVAFAPFMMRAWEQVRSTISRCSLNVKLVGTHAGLSASDEGASHQSLEDVALMRVLPNMTVVVPGDREEVKEATRAIVESRGPAYMRIGRDEDARFLEEGFRLGRAAVLRDGSDVVVFSNGYLTSEVLKAAEGAPVDAMVVHVPTVKPLDAGAVVSAARRAGAVICVEEHSVIGGLGSAVSELLSAECPVYVRRMGVGDTFGESGTYRELLEKHRLTAPHIREAMVKAAGRRGKR</sequence>
<dbReference type="Pfam" id="PF02779">
    <property type="entry name" value="Transket_pyr"/>
    <property type="match status" value="1"/>
</dbReference>
<feature type="domain" description="Transketolase-like pyrimidine-binding" evidence="4">
    <location>
        <begin position="1"/>
        <end position="164"/>
    </location>
</feature>
<evidence type="ECO:0000256" key="1">
    <source>
        <dbReference type="ARBA" id="ARBA00001964"/>
    </source>
</evidence>
<reference evidence="5 6" key="1">
    <citation type="submission" date="2018-12" db="EMBL/GenBank/DDBJ databases">
        <title>The complete genome of the methanogenic archaea of the candidate phylum Verstraetearchaeota, obtained from the metagenome of underground thermal water.</title>
        <authorList>
            <person name="Kadnikov V.V."/>
            <person name="Mardanov A.V."/>
            <person name="Beletsky A.V."/>
            <person name="Karnachuk O.V."/>
            <person name="Ravin N.V."/>
        </authorList>
    </citation>
    <scope>NUCLEOTIDE SEQUENCE [LARGE SCALE GENOMIC DNA]</scope>
    <source>
        <strain evidence="5">Ch88</strain>
    </source>
</reference>
<gene>
    <name evidence="5" type="ORF">Metus_1387</name>
</gene>
<evidence type="ECO:0000259" key="4">
    <source>
        <dbReference type="SMART" id="SM00861"/>
    </source>
</evidence>
<accession>A0A444L778</accession>
<name>A0A444L778_METS7</name>